<evidence type="ECO:0000256" key="11">
    <source>
        <dbReference type="ARBA" id="ARBA00023136"/>
    </source>
</evidence>
<dbReference type="InterPro" id="IPR000719">
    <property type="entry name" value="Prot_kinase_dom"/>
</dbReference>
<dbReference type="InterPro" id="IPR000985">
    <property type="entry name" value="Lectin_LegA_CS"/>
</dbReference>
<evidence type="ECO:0000256" key="2">
    <source>
        <dbReference type="ARBA" id="ARBA00008536"/>
    </source>
</evidence>
<organism evidence="16 17">
    <name type="scientific">Acorus calamus</name>
    <name type="common">Sweet flag</name>
    <dbReference type="NCBI Taxonomy" id="4465"/>
    <lineage>
        <taxon>Eukaryota</taxon>
        <taxon>Viridiplantae</taxon>
        <taxon>Streptophyta</taxon>
        <taxon>Embryophyta</taxon>
        <taxon>Tracheophyta</taxon>
        <taxon>Spermatophyta</taxon>
        <taxon>Magnoliopsida</taxon>
        <taxon>Liliopsida</taxon>
        <taxon>Acoraceae</taxon>
        <taxon>Acorus</taxon>
    </lineage>
</organism>
<keyword evidence="16" id="KW-0808">Transferase</keyword>
<dbReference type="FunFam" id="1.10.510.10:FF:000240">
    <property type="entry name" value="Lectin-domain containing receptor kinase A4.3"/>
    <property type="match status" value="1"/>
</dbReference>
<dbReference type="PROSITE" id="PS00108">
    <property type="entry name" value="PROTEIN_KINASE_ST"/>
    <property type="match status" value="1"/>
</dbReference>
<evidence type="ECO:0000256" key="9">
    <source>
        <dbReference type="ARBA" id="ARBA00022840"/>
    </source>
</evidence>
<reference evidence="16" key="1">
    <citation type="journal article" date="2023" name="Nat. Commun.">
        <title>Diploid and tetraploid genomes of Acorus and the evolution of monocots.</title>
        <authorList>
            <person name="Ma L."/>
            <person name="Liu K.W."/>
            <person name="Li Z."/>
            <person name="Hsiao Y.Y."/>
            <person name="Qi Y."/>
            <person name="Fu T."/>
            <person name="Tang G.D."/>
            <person name="Zhang D."/>
            <person name="Sun W.H."/>
            <person name="Liu D.K."/>
            <person name="Li Y."/>
            <person name="Chen G.Z."/>
            <person name="Liu X.D."/>
            <person name="Liao X.Y."/>
            <person name="Jiang Y.T."/>
            <person name="Yu X."/>
            <person name="Hao Y."/>
            <person name="Huang J."/>
            <person name="Zhao X.W."/>
            <person name="Ke S."/>
            <person name="Chen Y.Y."/>
            <person name="Wu W.L."/>
            <person name="Hsu J.L."/>
            <person name="Lin Y.F."/>
            <person name="Huang M.D."/>
            <person name="Li C.Y."/>
            <person name="Huang L."/>
            <person name="Wang Z.W."/>
            <person name="Zhao X."/>
            <person name="Zhong W.Y."/>
            <person name="Peng D.H."/>
            <person name="Ahmad S."/>
            <person name="Lan S."/>
            <person name="Zhang J.S."/>
            <person name="Tsai W.C."/>
            <person name="Van de Peer Y."/>
            <person name="Liu Z.J."/>
        </authorList>
    </citation>
    <scope>NUCLEOTIDE SEQUENCE</scope>
    <source>
        <strain evidence="16">CP</strain>
    </source>
</reference>
<dbReference type="PANTHER" id="PTHR27007">
    <property type="match status" value="1"/>
</dbReference>
<keyword evidence="9" id="KW-0067">ATP-binding</keyword>
<protein>
    <submittedName>
        <fullName evidence="16">L-type lectin-domain containing receptor kinase S.5</fullName>
    </submittedName>
</protein>
<accession>A0AAV9DSR4</accession>
<proteinExistence type="inferred from homology"/>
<dbReference type="InterPro" id="IPR011009">
    <property type="entry name" value="Kinase-like_dom_sf"/>
</dbReference>
<dbReference type="Pfam" id="PF00069">
    <property type="entry name" value="Pkinase"/>
    <property type="match status" value="1"/>
</dbReference>
<dbReference type="Pfam" id="PF00139">
    <property type="entry name" value="Lectin_legB"/>
    <property type="match status" value="1"/>
</dbReference>
<evidence type="ECO:0000259" key="15">
    <source>
        <dbReference type="PROSITE" id="PS50011"/>
    </source>
</evidence>
<keyword evidence="13" id="KW-0325">Glycoprotein</keyword>
<gene>
    <name evidence="16" type="primary">LECRKS5</name>
    <name evidence="16" type="ORF">QJS10_CPB11g02203</name>
</gene>
<sequence length="471" mass="52286">MGRVLYKTPFRLWRPGQSTIASFNATFTLNISPKTNPIGGEVNLTFRATAMKSYTDDIDSNHVGVDVDGINSINQLSLAGTSVNLSGGEDVTVNVRYDGESKVLFIDLSTANDMRPYLYRPSITTNIDLSLYLEEKVYVGFSGSTGRIRNLVTGAPPSIGPRNFRYEEIQASTDNFRTVLGRGGQGTVYKGHLRGKDVAVKRINMERQGAEETFEAEAVLSQLYHRNLVKLIGWCTGTGSSSLPNSLGPTQLTWAVRRDIITGVASALEYLHDLCQRNSVLHRDVKASNVMLDDHRRARLGDFGLRRILLSGDTHTSTRTAGTPGFIAPECYINGQASRESDVFAFGVFAMEVVCGRVTYDQHEECPYIVDWLWHHHSSGLITSAVDRRLENVDVEEARRVLVLSLACCHTNHRMRPTIKTVLRVLSGEDPVPVVPLVRPPMERSPSNTEDRGGGTEEMHTAIEIQPWYDE</sequence>
<dbReference type="GO" id="GO:0005524">
    <property type="term" value="F:ATP binding"/>
    <property type="evidence" value="ECO:0007669"/>
    <property type="project" value="UniProtKB-KW"/>
</dbReference>
<feature type="region of interest" description="Disordered" evidence="14">
    <location>
        <begin position="439"/>
        <end position="471"/>
    </location>
</feature>
<keyword evidence="7" id="KW-0430">Lectin</keyword>
<keyword evidence="4" id="KW-1003">Cell membrane</keyword>
<evidence type="ECO:0000256" key="7">
    <source>
        <dbReference type="ARBA" id="ARBA00022734"/>
    </source>
</evidence>
<evidence type="ECO:0000256" key="12">
    <source>
        <dbReference type="ARBA" id="ARBA00023170"/>
    </source>
</evidence>
<dbReference type="EMBL" id="JAUJYO010000011">
    <property type="protein sequence ID" value="KAK1303941.1"/>
    <property type="molecule type" value="Genomic_DNA"/>
</dbReference>
<evidence type="ECO:0000256" key="14">
    <source>
        <dbReference type="SAM" id="MobiDB-lite"/>
    </source>
</evidence>
<dbReference type="SUPFAM" id="SSF49899">
    <property type="entry name" value="Concanavalin A-like lectins/glucanases"/>
    <property type="match status" value="1"/>
</dbReference>
<evidence type="ECO:0000256" key="3">
    <source>
        <dbReference type="ARBA" id="ARBA00010217"/>
    </source>
</evidence>
<name>A0AAV9DSR4_ACOCL</name>
<evidence type="ECO:0000256" key="10">
    <source>
        <dbReference type="ARBA" id="ARBA00022989"/>
    </source>
</evidence>
<dbReference type="SUPFAM" id="SSF56112">
    <property type="entry name" value="Protein kinase-like (PK-like)"/>
    <property type="match status" value="1"/>
</dbReference>
<dbReference type="AlphaFoldDB" id="A0AAV9DSR4"/>
<keyword evidence="10" id="KW-1133">Transmembrane helix</keyword>
<dbReference type="InterPro" id="IPR013320">
    <property type="entry name" value="ConA-like_dom_sf"/>
</dbReference>
<dbReference type="Proteomes" id="UP001180020">
    <property type="component" value="Unassembled WGS sequence"/>
</dbReference>
<dbReference type="GO" id="GO:0005886">
    <property type="term" value="C:plasma membrane"/>
    <property type="evidence" value="ECO:0007669"/>
    <property type="project" value="UniProtKB-SubCell"/>
</dbReference>
<dbReference type="InterPro" id="IPR008271">
    <property type="entry name" value="Ser/Thr_kinase_AS"/>
</dbReference>
<evidence type="ECO:0000256" key="8">
    <source>
        <dbReference type="ARBA" id="ARBA00022741"/>
    </source>
</evidence>
<keyword evidence="5" id="KW-0812">Transmembrane</keyword>
<keyword evidence="17" id="KW-1185">Reference proteome</keyword>
<evidence type="ECO:0000313" key="17">
    <source>
        <dbReference type="Proteomes" id="UP001180020"/>
    </source>
</evidence>
<comment type="caution">
    <text evidence="16">The sequence shown here is derived from an EMBL/GenBank/DDBJ whole genome shotgun (WGS) entry which is preliminary data.</text>
</comment>
<evidence type="ECO:0000256" key="6">
    <source>
        <dbReference type="ARBA" id="ARBA00022729"/>
    </source>
</evidence>
<dbReference type="PROSITE" id="PS00308">
    <property type="entry name" value="LECTIN_LEGUME_ALPHA"/>
    <property type="match status" value="1"/>
</dbReference>
<feature type="domain" description="Protein kinase" evidence="15">
    <location>
        <begin position="174"/>
        <end position="435"/>
    </location>
</feature>
<dbReference type="InterPro" id="IPR050528">
    <property type="entry name" value="L-type_Lectin-RKs"/>
</dbReference>
<comment type="similarity">
    <text evidence="2">In the N-terminal section; belongs to the leguminous lectin family.</text>
</comment>
<dbReference type="InterPro" id="IPR001220">
    <property type="entry name" value="Legume_lectin_dom"/>
</dbReference>
<dbReference type="Gene3D" id="3.30.200.20">
    <property type="entry name" value="Phosphorylase Kinase, domain 1"/>
    <property type="match status" value="1"/>
</dbReference>
<evidence type="ECO:0000256" key="5">
    <source>
        <dbReference type="ARBA" id="ARBA00022692"/>
    </source>
</evidence>
<keyword evidence="16" id="KW-0418">Kinase</keyword>
<keyword evidence="11" id="KW-0472">Membrane</keyword>
<dbReference type="GO" id="GO:0004672">
    <property type="term" value="F:protein kinase activity"/>
    <property type="evidence" value="ECO:0007669"/>
    <property type="project" value="InterPro"/>
</dbReference>
<dbReference type="GO" id="GO:0030246">
    <property type="term" value="F:carbohydrate binding"/>
    <property type="evidence" value="ECO:0007669"/>
    <property type="project" value="UniProtKB-KW"/>
</dbReference>
<keyword evidence="12 16" id="KW-0675">Receptor</keyword>
<evidence type="ECO:0000313" key="16">
    <source>
        <dbReference type="EMBL" id="KAK1303941.1"/>
    </source>
</evidence>
<keyword evidence="8" id="KW-0547">Nucleotide-binding</keyword>
<evidence type="ECO:0000256" key="1">
    <source>
        <dbReference type="ARBA" id="ARBA00004251"/>
    </source>
</evidence>
<reference evidence="16" key="2">
    <citation type="submission" date="2023-06" db="EMBL/GenBank/DDBJ databases">
        <authorList>
            <person name="Ma L."/>
            <person name="Liu K.-W."/>
            <person name="Li Z."/>
            <person name="Hsiao Y.-Y."/>
            <person name="Qi Y."/>
            <person name="Fu T."/>
            <person name="Tang G."/>
            <person name="Zhang D."/>
            <person name="Sun W.-H."/>
            <person name="Liu D.-K."/>
            <person name="Li Y."/>
            <person name="Chen G.-Z."/>
            <person name="Liu X.-D."/>
            <person name="Liao X.-Y."/>
            <person name="Jiang Y.-T."/>
            <person name="Yu X."/>
            <person name="Hao Y."/>
            <person name="Huang J."/>
            <person name="Zhao X.-W."/>
            <person name="Ke S."/>
            <person name="Chen Y.-Y."/>
            <person name="Wu W.-L."/>
            <person name="Hsu J.-L."/>
            <person name="Lin Y.-F."/>
            <person name="Huang M.-D."/>
            <person name="Li C.-Y."/>
            <person name="Huang L."/>
            <person name="Wang Z.-W."/>
            <person name="Zhao X."/>
            <person name="Zhong W.-Y."/>
            <person name="Peng D.-H."/>
            <person name="Ahmad S."/>
            <person name="Lan S."/>
            <person name="Zhang J.-S."/>
            <person name="Tsai W.-C."/>
            <person name="Van De Peer Y."/>
            <person name="Liu Z.-J."/>
        </authorList>
    </citation>
    <scope>NUCLEOTIDE SEQUENCE</scope>
    <source>
        <strain evidence="16">CP</strain>
        <tissue evidence="16">Leaves</tissue>
    </source>
</reference>
<evidence type="ECO:0000256" key="4">
    <source>
        <dbReference type="ARBA" id="ARBA00022475"/>
    </source>
</evidence>
<comment type="similarity">
    <text evidence="3">In the C-terminal section; belongs to the protein kinase superfamily. Ser/Thr protein kinase family.</text>
</comment>
<dbReference type="Gene3D" id="2.60.120.200">
    <property type="match status" value="2"/>
</dbReference>
<dbReference type="SMART" id="SM00220">
    <property type="entry name" value="S_TKc"/>
    <property type="match status" value="1"/>
</dbReference>
<dbReference type="Gene3D" id="1.10.510.10">
    <property type="entry name" value="Transferase(Phosphotransferase) domain 1"/>
    <property type="match status" value="1"/>
</dbReference>
<keyword evidence="6" id="KW-0732">Signal</keyword>
<dbReference type="PROSITE" id="PS50011">
    <property type="entry name" value="PROTEIN_KINASE_DOM"/>
    <property type="match status" value="1"/>
</dbReference>
<evidence type="ECO:0000256" key="13">
    <source>
        <dbReference type="ARBA" id="ARBA00023180"/>
    </source>
</evidence>
<dbReference type="GO" id="GO:0002229">
    <property type="term" value="P:defense response to oomycetes"/>
    <property type="evidence" value="ECO:0007669"/>
    <property type="project" value="UniProtKB-ARBA"/>
</dbReference>
<feature type="compositionally biased region" description="Basic and acidic residues" evidence="14">
    <location>
        <begin position="449"/>
        <end position="461"/>
    </location>
</feature>
<comment type="subcellular location">
    <subcellularLocation>
        <location evidence="1">Cell membrane</location>
        <topology evidence="1">Single-pass type I membrane protein</topology>
    </subcellularLocation>
</comment>